<gene>
    <name evidence="2" type="ORF">TW77_14730</name>
</gene>
<dbReference type="PANTHER" id="PTHR42852">
    <property type="entry name" value="THIOL:DISULFIDE INTERCHANGE PROTEIN DSBE"/>
    <property type="match status" value="1"/>
</dbReference>
<dbReference type="Pfam" id="PF00578">
    <property type="entry name" value="AhpC-TSA"/>
    <property type="match status" value="1"/>
</dbReference>
<evidence type="ECO:0000259" key="1">
    <source>
        <dbReference type="PROSITE" id="PS51352"/>
    </source>
</evidence>
<dbReference type="InterPro" id="IPR000866">
    <property type="entry name" value="AhpC/TSA"/>
</dbReference>
<sequence>MLKTLLQLIIFAIVFLAVTAYQELGMLADDGQAPAPYFSLPLLEQSAQRVSIKSLQGQQSVVYFFAPWCSICRYSMPNLNKLHEQGKVNAVAIALDFKSTDAVHAFVDDLALSMPVLLGTHHTGSDYKVKAYPTYYVLSADLKVVERSVGYSSELGIRARL</sequence>
<dbReference type="OrthoDB" id="9796554at2"/>
<dbReference type="Gene3D" id="3.40.30.10">
    <property type="entry name" value="Glutaredoxin"/>
    <property type="match status" value="1"/>
</dbReference>
<dbReference type="Proteomes" id="UP000033452">
    <property type="component" value="Unassembled WGS sequence"/>
</dbReference>
<dbReference type="PANTHER" id="PTHR42852:SF17">
    <property type="entry name" value="THIOREDOXIN-LIKE PROTEIN HI_1115"/>
    <property type="match status" value="1"/>
</dbReference>
<protein>
    <submittedName>
        <fullName evidence="2">Heme-binding protein</fullName>
    </submittedName>
</protein>
<organism evidence="2 3">
    <name type="scientific">Pseudoalteromonas rubra</name>
    <dbReference type="NCBI Taxonomy" id="43658"/>
    <lineage>
        <taxon>Bacteria</taxon>
        <taxon>Pseudomonadati</taxon>
        <taxon>Pseudomonadota</taxon>
        <taxon>Gammaproteobacteria</taxon>
        <taxon>Alteromonadales</taxon>
        <taxon>Pseudoalteromonadaceae</taxon>
        <taxon>Pseudoalteromonas</taxon>
    </lineage>
</organism>
<evidence type="ECO:0000313" key="2">
    <source>
        <dbReference type="EMBL" id="KJZ07752.1"/>
    </source>
</evidence>
<accession>A0A0F4QM76</accession>
<keyword evidence="3" id="KW-1185">Reference proteome</keyword>
<dbReference type="RefSeq" id="WP_046005745.1">
    <property type="nucleotide sequence ID" value="NZ_JXYA01000032.1"/>
</dbReference>
<dbReference type="InterPro" id="IPR013766">
    <property type="entry name" value="Thioredoxin_domain"/>
</dbReference>
<dbReference type="GO" id="GO:0016491">
    <property type="term" value="F:oxidoreductase activity"/>
    <property type="evidence" value="ECO:0007669"/>
    <property type="project" value="InterPro"/>
</dbReference>
<dbReference type="SUPFAM" id="SSF52833">
    <property type="entry name" value="Thioredoxin-like"/>
    <property type="match status" value="1"/>
</dbReference>
<dbReference type="InterPro" id="IPR050553">
    <property type="entry name" value="Thioredoxin_ResA/DsbE_sf"/>
</dbReference>
<comment type="caution">
    <text evidence="2">The sequence shown here is derived from an EMBL/GenBank/DDBJ whole genome shotgun (WGS) entry which is preliminary data.</text>
</comment>
<dbReference type="PROSITE" id="PS51352">
    <property type="entry name" value="THIOREDOXIN_2"/>
    <property type="match status" value="1"/>
</dbReference>
<dbReference type="AlphaFoldDB" id="A0A0F4QM76"/>
<evidence type="ECO:0000313" key="3">
    <source>
        <dbReference type="Proteomes" id="UP000033452"/>
    </source>
</evidence>
<feature type="domain" description="Thioredoxin" evidence="1">
    <location>
        <begin position="29"/>
        <end position="161"/>
    </location>
</feature>
<reference evidence="2 3" key="1">
    <citation type="journal article" date="2015" name="BMC Genomics">
        <title>Genome mining reveals unlocked bioactive potential of marine Gram-negative bacteria.</title>
        <authorList>
            <person name="Machado H."/>
            <person name="Sonnenschein E.C."/>
            <person name="Melchiorsen J."/>
            <person name="Gram L."/>
        </authorList>
    </citation>
    <scope>NUCLEOTIDE SEQUENCE [LARGE SCALE GENOMIC DNA]</scope>
    <source>
        <strain evidence="2 3">S2471</strain>
    </source>
</reference>
<proteinExistence type="predicted"/>
<dbReference type="InterPro" id="IPR036249">
    <property type="entry name" value="Thioredoxin-like_sf"/>
</dbReference>
<dbReference type="EMBL" id="JXYA01000032">
    <property type="protein sequence ID" value="KJZ07752.1"/>
    <property type="molecule type" value="Genomic_DNA"/>
</dbReference>
<dbReference type="GO" id="GO:0016209">
    <property type="term" value="F:antioxidant activity"/>
    <property type="evidence" value="ECO:0007669"/>
    <property type="project" value="InterPro"/>
</dbReference>
<dbReference type="CDD" id="cd02966">
    <property type="entry name" value="TlpA_like_family"/>
    <property type="match status" value="1"/>
</dbReference>
<dbReference type="PATRIC" id="fig|43658.5.peg.3119"/>
<name>A0A0F4QM76_9GAMM</name>